<sequence length="99" mass="11546">MNKIEGNRYSTNNDLEKSNMKNEINSSINNINYNDISKKLTRQELFDVLDSFKECPPRQDLLNLWGHALGVNKEGLNVLFKKLLKHFLKICMNIITLHI</sequence>
<dbReference type="Pfam" id="PF09687">
    <property type="entry name" value="PRESAN"/>
    <property type="match status" value="1"/>
</dbReference>
<dbReference type="AlphaFoldDB" id="A0A2P9DSI8"/>
<dbReference type="InterPro" id="IPR006526">
    <property type="entry name" value="Export_prot_PHISTa/b/c"/>
</dbReference>
<organism evidence="2 3">
    <name type="scientific">Plasmodium reichenowi</name>
    <dbReference type="NCBI Taxonomy" id="5854"/>
    <lineage>
        <taxon>Eukaryota</taxon>
        <taxon>Sar</taxon>
        <taxon>Alveolata</taxon>
        <taxon>Apicomplexa</taxon>
        <taxon>Aconoidasida</taxon>
        <taxon>Haemosporida</taxon>
        <taxon>Plasmodiidae</taxon>
        <taxon>Plasmodium</taxon>
        <taxon>Plasmodium (Laverania)</taxon>
    </lineage>
</organism>
<evidence type="ECO:0000313" key="3">
    <source>
        <dbReference type="Proteomes" id="UP000240500"/>
    </source>
</evidence>
<dbReference type="NCBIfam" id="TIGR01639">
    <property type="entry name" value="P_fal_TIGR01639"/>
    <property type="match status" value="1"/>
</dbReference>
<dbReference type="Proteomes" id="UP000240500">
    <property type="component" value="Unassembled WGS sequence"/>
</dbReference>
<feature type="domain" description="Plasmodium RESA N-terminal" evidence="1">
    <location>
        <begin position="39"/>
        <end position="92"/>
    </location>
</feature>
<protein>
    <recommendedName>
        <fullName evidence="1">Plasmodium RESA N-terminal domain-containing protein</fullName>
    </recommendedName>
</protein>
<accession>A0A2P9DSI8</accession>
<dbReference type="EMBL" id="OFAE01000008">
    <property type="protein sequence ID" value="SOV83976.1"/>
    <property type="molecule type" value="Genomic_DNA"/>
</dbReference>
<dbReference type="InterPro" id="IPR019111">
    <property type="entry name" value="PRESA_N"/>
</dbReference>
<dbReference type="VEuPathDB" id="PlasmoDB:PRG01_0019900"/>
<reference evidence="2 3" key="1">
    <citation type="submission" date="2016-09" db="EMBL/GenBank/DDBJ databases">
        <authorList>
            <consortium name="Pathogen Informatics"/>
        </authorList>
    </citation>
    <scope>NUCLEOTIDE SEQUENCE [LARGE SCALE GENOMIC DNA]</scope>
</reference>
<proteinExistence type="predicted"/>
<evidence type="ECO:0000313" key="2">
    <source>
        <dbReference type="EMBL" id="SOV83976.1"/>
    </source>
</evidence>
<name>A0A2P9DSI8_PLARE</name>
<evidence type="ECO:0000259" key="1">
    <source>
        <dbReference type="Pfam" id="PF09687"/>
    </source>
</evidence>
<gene>
    <name evidence="2" type="ORF">PRG01_0019900</name>
</gene>